<evidence type="ECO:0000313" key="2">
    <source>
        <dbReference type="Proteomes" id="UP000828390"/>
    </source>
</evidence>
<accession>A0A9D4JFN0</accession>
<protein>
    <submittedName>
        <fullName evidence="1">Uncharacterized protein</fullName>
    </submittedName>
</protein>
<gene>
    <name evidence="1" type="ORF">DPMN_138466</name>
</gene>
<dbReference type="Proteomes" id="UP000828390">
    <property type="component" value="Unassembled WGS sequence"/>
</dbReference>
<dbReference type="AlphaFoldDB" id="A0A9D4JFN0"/>
<proteinExistence type="predicted"/>
<evidence type="ECO:0000313" key="1">
    <source>
        <dbReference type="EMBL" id="KAH3810080.1"/>
    </source>
</evidence>
<name>A0A9D4JFN0_DREPO</name>
<reference evidence="1" key="1">
    <citation type="journal article" date="2019" name="bioRxiv">
        <title>The Genome of the Zebra Mussel, Dreissena polymorpha: A Resource for Invasive Species Research.</title>
        <authorList>
            <person name="McCartney M.A."/>
            <person name="Auch B."/>
            <person name="Kono T."/>
            <person name="Mallez S."/>
            <person name="Zhang Y."/>
            <person name="Obille A."/>
            <person name="Becker A."/>
            <person name="Abrahante J.E."/>
            <person name="Garbe J."/>
            <person name="Badalamenti J.P."/>
            <person name="Herman A."/>
            <person name="Mangelson H."/>
            <person name="Liachko I."/>
            <person name="Sullivan S."/>
            <person name="Sone E.D."/>
            <person name="Koren S."/>
            <person name="Silverstein K.A.T."/>
            <person name="Beckman K.B."/>
            <person name="Gohl D.M."/>
        </authorList>
    </citation>
    <scope>NUCLEOTIDE SEQUENCE</scope>
    <source>
        <strain evidence="1">Duluth1</strain>
        <tissue evidence="1">Whole animal</tissue>
    </source>
</reference>
<keyword evidence="2" id="KW-1185">Reference proteome</keyword>
<comment type="caution">
    <text evidence="1">The sequence shown here is derived from an EMBL/GenBank/DDBJ whole genome shotgun (WGS) entry which is preliminary data.</text>
</comment>
<reference evidence="1" key="2">
    <citation type="submission" date="2020-11" db="EMBL/GenBank/DDBJ databases">
        <authorList>
            <person name="McCartney M.A."/>
            <person name="Auch B."/>
            <person name="Kono T."/>
            <person name="Mallez S."/>
            <person name="Becker A."/>
            <person name="Gohl D.M."/>
            <person name="Silverstein K.A.T."/>
            <person name="Koren S."/>
            <person name="Bechman K.B."/>
            <person name="Herman A."/>
            <person name="Abrahante J.E."/>
            <person name="Garbe J."/>
        </authorList>
    </citation>
    <scope>NUCLEOTIDE SEQUENCE</scope>
    <source>
        <strain evidence="1">Duluth1</strain>
        <tissue evidence="1">Whole animal</tissue>
    </source>
</reference>
<dbReference type="EMBL" id="JAIWYP010000006">
    <property type="protein sequence ID" value="KAH3810080.1"/>
    <property type="molecule type" value="Genomic_DNA"/>
</dbReference>
<sequence>MLPLRGKGPPLTEMSQTSQAVASLFTHSASFHGVVDDADTVIGLFNIVLR</sequence>
<organism evidence="1 2">
    <name type="scientific">Dreissena polymorpha</name>
    <name type="common">Zebra mussel</name>
    <name type="synonym">Mytilus polymorpha</name>
    <dbReference type="NCBI Taxonomy" id="45954"/>
    <lineage>
        <taxon>Eukaryota</taxon>
        <taxon>Metazoa</taxon>
        <taxon>Spiralia</taxon>
        <taxon>Lophotrochozoa</taxon>
        <taxon>Mollusca</taxon>
        <taxon>Bivalvia</taxon>
        <taxon>Autobranchia</taxon>
        <taxon>Heteroconchia</taxon>
        <taxon>Euheterodonta</taxon>
        <taxon>Imparidentia</taxon>
        <taxon>Neoheterodontei</taxon>
        <taxon>Myida</taxon>
        <taxon>Dreissenoidea</taxon>
        <taxon>Dreissenidae</taxon>
        <taxon>Dreissena</taxon>
    </lineage>
</organism>